<dbReference type="AlphaFoldDB" id="A0A2P5DJ18"/>
<dbReference type="InParanoid" id="A0A2P5DJ18"/>
<accession>A0A2P5DJ18</accession>
<protein>
    <submittedName>
        <fullName evidence="1">Uncharacterized protein</fullName>
    </submittedName>
</protein>
<dbReference type="Proteomes" id="UP000237000">
    <property type="component" value="Unassembled WGS sequence"/>
</dbReference>
<keyword evidence="2" id="KW-1185">Reference proteome</keyword>
<organism evidence="1 2">
    <name type="scientific">Trema orientale</name>
    <name type="common">Charcoal tree</name>
    <name type="synonym">Celtis orientalis</name>
    <dbReference type="NCBI Taxonomy" id="63057"/>
    <lineage>
        <taxon>Eukaryota</taxon>
        <taxon>Viridiplantae</taxon>
        <taxon>Streptophyta</taxon>
        <taxon>Embryophyta</taxon>
        <taxon>Tracheophyta</taxon>
        <taxon>Spermatophyta</taxon>
        <taxon>Magnoliopsida</taxon>
        <taxon>eudicotyledons</taxon>
        <taxon>Gunneridae</taxon>
        <taxon>Pentapetalae</taxon>
        <taxon>rosids</taxon>
        <taxon>fabids</taxon>
        <taxon>Rosales</taxon>
        <taxon>Cannabaceae</taxon>
        <taxon>Trema</taxon>
    </lineage>
</organism>
<sequence>MEDFSEAADVDGELDGQLVVRPVSSSDNSISKSEYDQNSETEDKVIQISVWKGLVCFLVT</sequence>
<name>A0A2P5DJ18_TREOI</name>
<comment type="caution">
    <text evidence="1">The sequence shown here is derived from an EMBL/GenBank/DDBJ whole genome shotgun (WGS) entry which is preliminary data.</text>
</comment>
<gene>
    <name evidence="1" type="ORF">TorRG33x02_250250</name>
</gene>
<proteinExistence type="predicted"/>
<reference evidence="2" key="1">
    <citation type="submission" date="2016-06" db="EMBL/GenBank/DDBJ databases">
        <title>Parallel loss of symbiosis genes in relatives of nitrogen-fixing non-legume Parasponia.</title>
        <authorList>
            <person name="Van Velzen R."/>
            <person name="Holmer R."/>
            <person name="Bu F."/>
            <person name="Rutten L."/>
            <person name="Van Zeijl A."/>
            <person name="Liu W."/>
            <person name="Santuari L."/>
            <person name="Cao Q."/>
            <person name="Sharma T."/>
            <person name="Shen D."/>
            <person name="Roswanjaya Y."/>
            <person name="Wardhani T."/>
            <person name="Kalhor M.S."/>
            <person name="Jansen J."/>
            <person name="Van den Hoogen J."/>
            <person name="Gungor B."/>
            <person name="Hartog M."/>
            <person name="Hontelez J."/>
            <person name="Verver J."/>
            <person name="Yang W.-C."/>
            <person name="Schijlen E."/>
            <person name="Repin R."/>
            <person name="Schilthuizen M."/>
            <person name="Schranz E."/>
            <person name="Heidstra R."/>
            <person name="Miyata K."/>
            <person name="Fedorova E."/>
            <person name="Kohlen W."/>
            <person name="Bisseling T."/>
            <person name="Smit S."/>
            <person name="Geurts R."/>
        </authorList>
    </citation>
    <scope>NUCLEOTIDE SEQUENCE [LARGE SCALE GENOMIC DNA]</scope>
    <source>
        <strain evidence="2">cv. RG33-2</strain>
    </source>
</reference>
<dbReference type="EMBL" id="JXTC01000267">
    <property type="protein sequence ID" value="PON73289.1"/>
    <property type="molecule type" value="Genomic_DNA"/>
</dbReference>
<evidence type="ECO:0000313" key="1">
    <source>
        <dbReference type="EMBL" id="PON73289.1"/>
    </source>
</evidence>
<evidence type="ECO:0000313" key="2">
    <source>
        <dbReference type="Proteomes" id="UP000237000"/>
    </source>
</evidence>
<dbReference type="OrthoDB" id="10430649at2759"/>